<sequence>MLSSPRPNRFVLAVTGGGFTEP</sequence>
<protein>
    <submittedName>
        <fullName evidence="1">Uncharacterized protein</fullName>
    </submittedName>
</protein>
<reference evidence="1" key="2">
    <citation type="journal article" date="2015" name="Data Brief">
        <title>Shoot transcriptome of the giant reed, Arundo donax.</title>
        <authorList>
            <person name="Barrero R.A."/>
            <person name="Guerrero F.D."/>
            <person name="Moolhuijzen P."/>
            <person name="Goolsby J.A."/>
            <person name="Tidwell J."/>
            <person name="Bellgard S.E."/>
            <person name="Bellgard M.I."/>
        </authorList>
    </citation>
    <scope>NUCLEOTIDE SEQUENCE</scope>
    <source>
        <tissue evidence="1">Shoot tissue taken approximately 20 cm above the soil surface</tissue>
    </source>
</reference>
<reference evidence="1" key="1">
    <citation type="submission" date="2014-09" db="EMBL/GenBank/DDBJ databases">
        <authorList>
            <person name="Magalhaes I.L.F."/>
            <person name="Oliveira U."/>
            <person name="Santos F.R."/>
            <person name="Vidigal T.H.D.A."/>
            <person name="Brescovit A.D."/>
            <person name="Santos A.J."/>
        </authorList>
    </citation>
    <scope>NUCLEOTIDE SEQUENCE</scope>
    <source>
        <tissue evidence="1">Shoot tissue taken approximately 20 cm above the soil surface</tissue>
    </source>
</reference>
<organism evidence="1">
    <name type="scientific">Arundo donax</name>
    <name type="common">Giant reed</name>
    <name type="synonym">Donax arundinaceus</name>
    <dbReference type="NCBI Taxonomy" id="35708"/>
    <lineage>
        <taxon>Eukaryota</taxon>
        <taxon>Viridiplantae</taxon>
        <taxon>Streptophyta</taxon>
        <taxon>Embryophyta</taxon>
        <taxon>Tracheophyta</taxon>
        <taxon>Spermatophyta</taxon>
        <taxon>Magnoliopsida</taxon>
        <taxon>Liliopsida</taxon>
        <taxon>Poales</taxon>
        <taxon>Poaceae</taxon>
        <taxon>PACMAD clade</taxon>
        <taxon>Arundinoideae</taxon>
        <taxon>Arundineae</taxon>
        <taxon>Arundo</taxon>
    </lineage>
</organism>
<name>A0A0A8Y4T2_ARUDO</name>
<dbReference type="EMBL" id="GBRH01278197">
    <property type="protein sequence ID" value="JAD19698.1"/>
    <property type="molecule type" value="Transcribed_RNA"/>
</dbReference>
<evidence type="ECO:0000313" key="1">
    <source>
        <dbReference type="EMBL" id="JAD19698.1"/>
    </source>
</evidence>
<proteinExistence type="predicted"/>
<accession>A0A0A8Y4T2</accession>
<dbReference type="AlphaFoldDB" id="A0A0A8Y4T2"/>